<dbReference type="GO" id="GO:0016139">
    <property type="term" value="P:glycoside catabolic process"/>
    <property type="evidence" value="ECO:0007669"/>
    <property type="project" value="TreeGrafter"/>
</dbReference>
<dbReference type="InterPro" id="IPR016286">
    <property type="entry name" value="FUC_metazoa-typ"/>
</dbReference>
<dbReference type="SMART" id="SM00812">
    <property type="entry name" value="Alpha_L_fucos"/>
    <property type="match status" value="1"/>
</dbReference>
<reference evidence="9" key="1">
    <citation type="journal article" date="2021" name="PeerJ">
        <title>Extensive microbial diversity within the chicken gut microbiome revealed by metagenomics and culture.</title>
        <authorList>
            <person name="Gilroy R."/>
            <person name="Ravi A."/>
            <person name="Getino M."/>
            <person name="Pursley I."/>
            <person name="Horton D.L."/>
            <person name="Alikhan N.F."/>
            <person name="Baker D."/>
            <person name="Gharbi K."/>
            <person name="Hall N."/>
            <person name="Watson M."/>
            <person name="Adriaenssens E.M."/>
            <person name="Foster-Nyarko E."/>
            <person name="Jarju S."/>
            <person name="Secka A."/>
            <person name="Antonio M."/>
            <person name="Oren A."/>
            <person name="Chaudhuri R.R."/>
            <person name="La Ragione R."/>
            <person name="Hildebrand F."/>
            <person name="Pallen M.J."/>
        </authorList>
    </citation>
    <scope>NUCLEOTIDE SEQUENCE</scope>
    <source>
        <strain evidence="9">CHK130-7132</strain>
    </source>
</reference>
<keyword evidence="5" id="KW-0378">Hydrolase</keyword>
<dbReference type="Gene3D" id="3.20.20.80">
    <property type="entry name" value="Glycosidases"/>
    <property type="match status" value="1"/>
</dbReference>
<dbReference type="Proteomes" id="UP000823854">
    <property type="component" value="Unassembled WGS sequence"/>
</dbReference>
<comment type="similarity">
    <text evidence="2">Belongs to the glycosyl hydrolase 29 family.</text>
</comment>
<gene>
    <name evidence="9" type="ORF">H9932_01235</name>
</gene>
<evidence type="ECO:0000256" key="6">
    <source>
        <dbReference type="ARBA" id="ARBA00023295"/>
    </source>
</evidence>
<comment type="function">
    <text evidence="1">Alpha-L-fucosidase is responsible for hydrolyzing the alpha-1,6-linked fucose joined to the reducing-end N-acetylglucosamine of the carbohydrate moieties of glycoproteins.</text>
</comment>
<sequence>MAAHDFTADDLEAAGALGGSADPGYIRPEDPRTQAALEHWQDLKVGVIIHWGLYSSIGQGGSWSLHRERLGEFTDPPEHFTGTDAEYHDWYYDQRRTFHGAEYDPVEWARACADAGMRYLVFTAKHHDGFAMYDTAYSNLKSTAEDAALGRDVFGATVEAFRAEGLETGVYFSKADWAHPGYWDRALPVKDRFHNYDIAERPQAWQQFVDFTQAQIEELLTRYGTMNVLWLDAGWVREPNEPIGIDRIAERARELQPDILVVDREVHGPHENYRTPEQTLPAEDPGHPWESCITMTRSWCSLRRDDPAKPIEEILGNLLQIVSRGGNYLIGIGPDAEGRLSASVRERLSELGTWLHACGEGIYGTRGGSADAGEVSGGGLEWHHTRKGQTLYAFALLQDGPLQHAAQAERDRAADAPGGGPVEVRLPAGARAARLLGGEGLPLRTAADGAVTVALTSSPTAHAVGLAVEM</sequence>
<dbReference type="EMBL" id="DWWC01000024">
    <property type="protein sequence ID" value="HJC68287.1"/>
    <property type="molecule type" value="Genomic_DNA"/>
</dbReference>
<organism evidence="9 10">
    <name type="scientific">Candidatus Brachybacterium intestinipullorum</name>
    <dbReference type="NCBI Taxonomy" id="2838512"/>
    <lineage>
        <taxon>Bacteria</taxon>
        <taxon>Bacillati</taxon>
        <taxon>Actinomycetota</taxon>
        <taxon>Actinomycetes</taxon>
        <taxon>Micrococcales</taxon>
        <taxon>Dermabacteraceae</taxon>
        <taxon>Brachybacterium</taxon>
    </lineage>
</organism>
<keyword evidence="4" id="KW-0732">Signal</keyword>
<comment type="caution">
    <text evidence="9">The sequence shown here is derived from an EMBL/GenBank/DDBJ whole genome shotgun (WGS) entry which is preliminary data.</text>
</comment>
<dbReference type="PANTHER" id="PTHR10030:SF37">
    <property type="entry name" value="ALPHA-L-FUCOSIDASE-RELATED"/>
    <property type="match status" value="1"/>
</dbReference>
<evidence type="ECO:0000313" key="9">
    <source>
        <dbReference type="EMBL" id="HJC68287.1"/>
    </source>
</evidence>
<dbReference type="Pfam" id="PF01120">
    <property type="entry name" value="Alpha_L_fucos"/>
    <property type="match status" value="1"/>
</dbReference>
<dbReference type="InterPro" id="IPR057739">
    <property type="entry name" value="Glyco_hydro_29_N"/>
</dbReference>
<dbReference type="PIRSF" id="PIRSF001092">
    <property type="entry name" value="Alpha-L-fucosidase"/>
    <property type="match status" value="1"/>
</dbReference>
<reference evidence="9" key="2">
    <citation type="submission" date="2021-04" db="EMBL/GenBank/DDBJ databases">
        <authorList>
            <person name="Gilroy R."/>
        </authorList>
    </citation>
    <scope>NUCLEOTIDE SEQUENCE</scope>
    <source>
        <strain evidence="9">CHK130-7132</strain>
    </source>
</reference>
<evidence type="ECO:0000256" key="4">
    <source>
        <dbReference type="ARBA" id="ARBA00022729"/>
    </source>
</evidence>
<proteinExistence type="inferred from homology"/>
<dbReference type="EC" id="3.2.1.51" evidence="3"/>
<evidence type="ECO:0000256" key="3">
    <source>
        <dbReference type="ARBA" id="ARBA00012662"/>
    </source>
</evidence>
<keyword evidence="6" id="KW-0326">Glycosidase</keyword>
<protein>
    <recommendedName>
        <fullName evidence="3">alpha-L-fucosidase</fullName>
        <ecNumber evidence="3">3.2.1.51</ecNumber>
    </recommendedName>
</protein>
<evidence type="ECO:0000256" key="5">
    <source>
        <dbReference type="ARBA" id="ARBA00022801"/>
    </source>
</evidence>
<dbReference type="SUPFAM" id="SSF51445">
    <property type="entry name" value="(Trans)glycosidases"/>
    <property type="match status" value="1"/>
</dbReference>
<evidence type="ECO:0000259" key="8">
    <source>
        <dbReference type="Pfam" id="PF01120"/>
    </source>
</evidence>
<evidence type="ECO:0000313" key="10">
    <source>
        <dbReference type="Proteomes" id="UP000823854"/>
    </source>
</evidence>
<feature type="site" description="May be important for catalysis" evidence="7">
    <location>
        <position position="292"/>
    </location>
</feature>
<dbReference type="PANTHER" id="PTHR10030">
    <property type="entry name" value="ALPHA-L-FUCOSIDASE"/>
    <property type="match status" value="1"/>
</dbReference>
<evidence type="ECO:0000256" key="1">
    <source>
        <dbReference type="ARBA" id="ARBA00004071"/>
    </source>
</evidence>
<name>A0A9D2PW17_9MICO</name>
<dbReference type="PRINTS" id="PR00741">
    <property type="entry name" value="GLHYDRLASE29"/>
</dbReference>
<evidence type="ECO:0000256" key="2">
    <source>
        <dbReference type="ARBA" id="ARBA00007951"/>
    </source>
</evidence>
<dbReference type="InterPro" id="IPR000933">
    <property type="entry name" value="Glyco_hydro_29"/>
</dbReference>
<dbReference type="GO" id="GO:0005764">
    <property type="term" value="C:lysosome"/>
    <property type="evidence" value="ECO:0007669"/>
    <property type="project" value="TreeGrafter"/>
</dbReference>
<dbReference type="InterPro" id="IPR017853">
    <property type="entry name" value="GH"/>
</dbReference>
<dbReference type="GO" id="GO:0004560">
    <property type="term" value="F:alpha-L-fucosidase activity"/>
    <property type="evidence" value="ECO:0007669"/>
    <property type="project" value="InterPro"/>
</dbReference>
<dbReference type="AlphaFoldDB" id="A0A9D2PW17"/>
<dbReference type="GO" id="GO:0006004">
    <property type="term" value="P:fucose metabolic process"/>
    <property type="evidence" value="ECO:0007669"/>
    <property type="project" value="InterPro"/>
</dbReference>
<accession>A0A9D2PW17</accession>
<evidence type="ECO:0000256" key="7">
    <source>
        <dbReference type="PIRSR" id="PIRSR001092-1"/>
    </source>
</evidence>
<feature type="domain" description="Glycoside hydrolase family 29 N-terminal" evidence="8">
    <location>
        <begin position="28"/>
        <end position="360"/>
    </location>
</feature>